<reference evidence="1 2" key="2">
    <citation type="submission" date="2018-11" db="EMBL/GenBank/DDBJ databases">
        <authorList>
            <consortium name="Pathogen Informatics"/>
        </authorList>
    </citation>
    <scope>NUCLEOTIDE SEQUENCE [LARGE SCALE GENOMIC DNA]</scope>
</reference>
<dbReference type="Proteomes" id="UP000274429">
    <property type="component" value="Unassembled WGS sequence"/>
</dbReference>
<reference evidence="3" key="1">
    <citation type="submission" date="2017-02" db="UniProtKB">
        <authorList>
            <consortium name="WormBaseParasite"/>
        </authorList>
    </citation>
    <scope>IDENTIFICATION</scope>
</reference>
<organism evidence="3">
    <name type="scientific">Hydatigena taeniaeformis</name>
    <name type="common">Feline tapeworm</name>
    <name type="synonym">Taenia taeniaeformis</name>
    <dbReference type="NCBI Taxonomy" id="6205"/>
    <lineage>
        <taxon>Eukaryota</taxon>
        <taxon>Metazoa</taxon>
        <taxon>Spiralia</taxon>
        <taxon>Lophotrochozoa</taxon>
        <taxon>Platyhelminthes</taxon>
        <taxon>Cestoda</taxon>
        <taxon>Eucestoda</taxon>
        <taxon>Cyclophyllidea</taxon>
        <taxon>Taeniidae</taxon>
        <taxon>Hydatigera</taxon>
    </lineage>
</organism>
<dbReference type="AlphaFoldDB" id="A0A0R3XCV4"/>
<dbReference type="EMBL" id="UYWX01023781">
    <property type="protein sequence ID" value="VDM36344.1"/>
    <property type="molecule type" value="Genomic_DNA"/>
</dbReference>
<accession>A0A0R3XCV4</accession>
<gene>
    <name evidence="1" type="ORF">TTAC_LOCUS11364</name>
</gene>
<sequence length="140" mass="15483">MFEFNPAFVNEGEEIDGDICDSRLREQEEGEEEYEIHDIDISAFDVGSMEGPEVDDATLPADEMAAANEADSSRKGTNALPVETSIEFVCKWWLGGAAAKLKSGSESSEEVLRVCKTGKQEWQGMEASVRLRGGELKFIW</sequence>
<keyword evidence="2" id="KW-1185">Reference proteome</keyword>
<evidence type="ECO:0000313" key="3">
    <source>
        <dbReference type="WBParaSite" id="TTAC_0001138101-mRNA-1"/>
    </source>
</evidence>
<proteinExistence type="predicted"/>
<name>A0A0R3XCV4_HYDTA</name>
<dbReference type="WBParaSite" id="TTAC_0001138101-mRNA-1">
    <property type="protein sequence ID" value="TTAC_0001138101-mRNA-1"/>
    <property type="gene ID" value="TTAC_0001138101"/>
</dbReference>
<evidence type="ECO:0000313" key="2">
    <source>
        <dbReference type="Proteomes" id="UP000274429"/>
    </source>
</evidence>
<evidence type="ECO:0000313" key="1">
    <source>
        <dbReference type="EMBL" id="VDM36344.1"/>
    </source>
</evidence>
<dbReference type="STRING" id="6205.A0A0R3XCV4"/>
<protein>
    <submittedName>
        <fullName evidence="1 3">Uncharacterized protein</fullName>
    </submittedName>
</protein>